<comment type="caution">
    <text evidence="1">The sequence shown here is derived from an EMBL/GenBank/DDBJ whole genome shotgun (WGS) entry which is preliminary data.</text>
</comment>
<keyword evidence="2" id="KW-1185">Reference proteome</keyword>
<accession>A0ABT7ZYY2</accession>
<dbReference type="EMBL" id="JASDDK010000014">
    <property type="protein sequence ID" value="MDN3494208.1"/>
    <property type="molecule type" value="Genomic_DNA"/>
</dbReference>
<proteinExistence type="predicted"/>
<evidence type="ECO:0000313" key="2">
    <source>
        <dbReference type="Proteomes" id="UP001231197"/>
    </source>
</evidence>
<reference evidence="1 2" key="1">
    <citation type="journal article" date="2023" name="Int. J. Syst. Evol. Microbiol.">
        <title>Winogradskyella bathintestinalis sp. nov., isolated from the intestine of the deep-sea loosejaw dragonfish, Malacosteus niger.</title>
        <authorList>
            <person name="Uniacke-Lowe S."/>
            <person name="Johnson C.N."/>
            <person name="Stanton C."/>
            <person name="Hill C."/>
            <person name="Ross P."/>
        </authorList>
    </citation>
    <scope>NUCLEOTIDE SEQUENCE [LARGE SCALE GENOMIC DNA]</scope>
    <source>
        <strain evidence="1 2">APC 3343</strain>
    </source>
</reference>
<gene>
    <name evidence="1" type="ORF">QMA06_15920</name>
</gene>
<name>A0ABT7ZYY2_9FLAO</name>
<evidence type="ECO:0000313" key="1">
    <source>
        <dbReference type="EMBL" id="MDN3494208.1"/>
    </source>
</evidence>
<organism evidence="1 2">
    <name type="scientific">Winogradskyella bathintestinalis</name>
    <dbReference type="NCBI Taxonomy" id="3035208"/>
    <lineage>
        <taxon>Bacteria</taxon>
        <taxon>Pseudomonadati</taxon>
        <taxon>Bacteroidota</taxon>
        <taxon>Flavobacteriia</taxon>
        <taxon>Flavobacteriales</taxon>
        <taxon>Flavobacteriaceae</taxon>
        <taxon>Winogradskyella</taxon>
    </lineage>
</organism>
<dbReference type="Proteomes" id="UP001231197">
    <property type="component" value="Unassembled WGS sequence"/>
</dbReference>
<sequence>MGILIVLENKVDTMIDEMESDSDYSRSQKFLEEFWDLRNELQEEKDSNFGNDKKRINKLLDLLNRKGKENDMENW</sequence>
<dbReference type="RefSeq" id="WP_290207908.1">
    <property type="nucleotide sequence ID" value="NZ_JASDDK010000014.1"/>
</dbReference>
<protein>
    <submittedName>
        <fullName evidence="1">Uncharacterized protein</fullName>
    </submittedName>
</protein>